<gene>
    <name evidence="3" type="ORF">B5E88_08410</name>
</gene>
<organism evidence="3 4">
    <name type="scientific">Enterococcus cecorum</name>
    <dbReference type="NCBI Taxonomy" id="44008"/>
    <lineage>
        <taxon>Bacteria</taxon>
        <taxon>Bacillati</taxon>
        <taxon>Bacillota</taxon>
        <taxon>Bacilli</taxon>
        <taxon>Lactobacillales</taxon>
        <taxon>Enterococcaceae</taxon>
        <taxon>Enterococcus</taxon>
    </lineage>
</organism>
<evidence type="ECO:0000256" key="1">
    <source>
        <dbReference type="SAM" id="Phobius"/>
    </source>
</evidence>
<feature type="transmembrane region" description="Helical" evidence="1">
    <location>
        <begin position="36"/>
        <end position="62"/>
    </location>
</feature>
<evidence type="ECO:0000313" key="3">
    <source>
        <dbReference type="EMBL" id="OUQ09904.1"/>
    </source>
</evidence>
<feature type="transmembrane region" description="Helical" evidence="1">
    <location>
        <begin position="90"/>
        <end position="111"/>
    </location>
</feature>
<dbReference type="InterPro" id="IPR025007">
    <property type="entry name" value="DUF3899"/>
</dbReference>
<comment type="caution">
    <text evidence="3">The sequence shown here is derived from an EMBL/GenBank/DDBJ whole genome shotgun (WGS) entry which is preliminary data.</text>
</comment>
<dbReference type="AlphaFoldDB" id="A0A1Y4QX71"/>
<name>A0A1Y4QX71_9ENTE</name>
<keyword evidence="1" id="KW-1133">Transmembrane helix</keyword>
<keyword evidence="1" id="KW-0472">Membrane</keyword>
<sequence>MRPKKWSLYLSLIILLGNIGFLTMKHELHLVNLSDTLFLSMLPFLIIAVFLWILSSGVFDFFHYSMKKAFKKLKEDDLSLSQASKGSSRFFFEISGLLLLTSVLCLLFSGYF</sequence>
<accession>A0A1Y4QX71</accession>
<evidence type="ECO:0000259" key="2">
    <source>
        <dbReference type="Pfam" id="PF13038"/>
    </source>
</evidence>
<dbReference type="RefSeq" id="WP_016251055.1">
    <property type="nucleotide sequence ID" value="NZ_JAKUDU010000004.1"/>
</dbReference>
<feature type="transmembrane region" description="Helical" evidence="1">
    <location>
        <begin position="7"/>
        <end position="24"/>
    </location>
</feature>
<dbReference type="Pfam" id="PF13038">
    <property type="entry name" value="DUF3899"/>
    <property type="match status" value="1"/>
</dbReference>
<evidence type="ECO:0000313" key="4">
    <source>
        <dbReference type="Proteomes" id="UP000196074"/>
    </source>
</evidence>
<keyword evidence="1" id="KW-0812">Transmembrane</keyword>
<dbReference type="EMBL" id="NFLC01000015">
    <property type="protein sequence ID" value="OUQ09904.1"/>
    <property type="molecule type" value="Genomic_DNA"/>
</dbReference>
<dbReference type="Proteomes" id="UP000196074">
    <property type="component" value="Unassembled WGS sequence"/>
</dbReference>
<proteinExistence type="predicted"/>
<reference evidence="4" key="1">
    <citation type="submission" date="2017-04" db="EMBL/GenBank/DDBJ databases">
        <title>Function of individual gut microbiota members based on whole genome sequencing of pure cultures obtained from chicken caecum.</title>
        <authorList>
            <person name="Medvecky M."/>
            <person name="Cejkova D."/>
            <person name="Polansky O."/>
            <person name="Karasova D."/>
            <person name="Kubasova T."/>
            <person name="Cizek A."/>
            <person name="Rychlik I."/>
        </authorList>
    </citation>
    <scope>NUCLEOTIDE SEQUENCE [LARGE SCALE GENOMIC DNA]</scope>
    <source>
        <strain evidence="4">An144</strain>
    </source>
</reference>
<feature type="domain" description="DUF3899" evidence="2">
    <location>
        <begin position="35"/>
        <end position="108"/>
    </location>
</feature>
<protein>
    <recommendedName>
        <fullName evidence="2">DUF3899 domain-containing protein</fullName>
    </recommendedName>
</protein>